<dbReference type="GO" id="GO:0009636">
    <property type="term" value="P:response to toxic substance"/>
    <property type="evidence" value="ECO:0007669"/>
    <property type="project" value="TreeGrafter"/>
</dbReference>
<name>A0A263BTG7_9BACI</name>
<feature type="transmembrane region" description="Helical" evidence="1">
    <location>
        <begin position="160"/>
        <end position="178"/>
    </location>
</feature>
<dbReference type="RefSeq" id="WP_094924553.1">
    <property type="nucleotide sequence ID" value="NZ_NPIA01000004.1"/>
</dbReference>
<feature type="transmembrane region" description="Helical" evidence="1">
    <location>
        <begin position="5"/>
        <end position="25"/>
    </location>
</feature>
<keyword evidence="1" id="KW-1133">Transmembrane helix</keyword>
<keyword evidence="4" id="KW-1185">Reference proteome</keyword>
<feature type="transmembrane region" description="Helical" evidence="1">
    <location>
        <begin position="45"/>
        <end position="63"/>
    </location>
</feature>
<evidence type="ECO:0000259" key="2">
    <source>
        <dbReference type="Pfam" id="PF07853"/>
    </source>
</evidence>
<evidence type="ECO:0000313" key="4">
    <source>
        <dbReference type="Proteomes" id="UP000217083"/>
    </source>
</evidence>
<sequence length="211" mass="23990">MRKHLLPLSIIALTFLFSIIVYPSLPNEVASHWGTNGEVDGYMSKLWGAFFLPILLLGLYFLLTFLPNIDPKKENYKKFAGTYNLIILLFVIFLAMLHVGVLLFNLGMNINIAMIVPIAVGVLFIILGNYMPKFKHNYFVGIKTPWTLANEKVWAKTHRFGGKVFIVMGLILIFSAFFNGTAQFIVLLSVTFGGVFLLFLMSYIYFKKETK</sequence>
<reference evidence="3 4" key="2">
    <citation type="submission" date="2017-09" db="EMBL/GenBank/DDBJ databases">
        <title>Bacillus patelloidae sp. nov., isolated from the intestinal tract of a marine limpet.</title>
        <authorList>
            <person name="Liu R."/>
            <person name="Dong C."/>
            <person name="Shao Z."/>
        </authorList>
    </citation>
    <scope>NUCLEOTIDE SEQUENCE [LARGE SCALE GENOMIC DNA]</scope>
    <source>
        <strain evidence="3 4">SA5d-4</strain>
    </source>
</reference>
<dbReference type="Pfam" id="PF13630">
    <property type="entry name" value="SdpI"/>
    <property type="match status" value="1"/>
</dbReference>
<feature type="transmembrane region" description="Helical" evidence="1">
    <location>
        <begin position="184"/>
        <end position="206"/>
    </location>
</feature>
<evidence type="ECO:0000313" key="3">
    <source>
        <dbReference type="EMBL" id="OZM56999.1"/>
    </source>
</evidence>
<dbReference type="InterPro" id="IPR025962">
    <property type="entry name" value="SdpI/YhfL"/>
</dbReference>
<evidence type="ECO:0000256" key="1">
    <source>
        <dbReference type="SAM" id="Phobius"/>
    </source>
</evidence>
<reference evidence="4" key="1">
    <citation type="submission" date="2017-08" db="EMBL/GenBank/DDBJ databases">
        <authorList>
            <person name="Huang Z."/>
        </authorList>
    </citation>
    <scope>NUCLEOTIDE SEQUENCE [LARGE SCALE GENOMIC DNA]</scope>
    <source>
        <strain evidence="4">SA5d-4</strain>
    </source>
</reference>
<organism evidence="3 4">
    <name type="scientific">Lottiidibacillus patelloidae</name>
    <dbReference type="NCBI Taxonomy" id="2670334"/>
    <lineage>
        <taxon>Bacteria</taxon>
        <taxon>Bacillati</taxon>
        <taxon>Bacillota</taxon>
        <taxon>Bacilli</taxon>
        <taxon>Bacillales</taxon>
        <taxon>Bacillaceae</taxon>
        <taxon>Lottiidibacillus</taxon>
    </lineage>
</organism>
<dbReference type="Pfam" id="PF07853">
    <property type="entry name" value="DUF1648"/>
    <property type="match status" value="1"/>
</dbReference>
<feature type="transmembrane region" description="Helical" evidence="1">
    <location>
        <begin position="110"/>
        <end position="130"/>
    </location>
</feature>
<dbReference type="PIRSF" id="PIRSF038959">
    <property type="entry name" value="SdpI"/>
    <property type="match status" value="1"/>
</dbReference>
<dbReference type="PANTHER" id="PTHR37810">
    <property type="entry name" value="IMMUNITY PROTEIN SDPI"/>
    <property type="match status" value="1"/>
</dbReference>
<dbReference type="PANTHER" id="PTHR37810:SF5">
    <property type="entry name" value="IMMUNITY PROTEIN SDPI"/>
    <property type="match status" value="1"/>
</dbReference>
<comment type="caution">
    <text evidence="3">The sequence shown here is derived from an EMBL/GenBank/DDBJ whole genome shotgun (WGS) entry which is preliminary data.</text>
</comment>
<keyword evidence="1" id="KW-0472">Membrane</keyword>
<dbReference type="EMBL" id="NPIA01000004">
    <property type="protein sequence ID" value="OZM56999.1"/>
    <property type="molecule type" value="Genomic_DNA"/>
</dbReference>
<accession>A0A263BTG7</accession>
<feature type="domain" description="DUF1648" evidence="2">
    <location>
        <begin position="10"/>
        <end position="56"/>
    </location>
</feature>
<proteinExistence type="predicted"/>
<dbReference type="InterPro" id="IPR026272">
    <property type="entry name" value="SdpI"/>
</dbReference>
<dbReference type="AlphaFoldDB" id="A0A263BTG7"/>
<dbReference type="Proteomes" id="UP000217083">
    <property type="component" value="Unassembled WGS sequence"/>
</dbReference>
<dbReference type="InterPro" id="IPR012867">
    <property type="entry name" value="DUF1648"/>
</dbReference>
<gene>
    <name evidence="3" type="ORF">CIB95_09520</name>
</gene>
<keyword evidence="1" id="KW-0812">Transmembrane</keyword>
<protein>
    <recommendedName>
        <fullName evidence="2">DUF1648 domain-containing protein</fullName>
    </recommendedName>
</protein>
<feature type="transmembrane region" description="Helical" evidence="1">
    <location>
        <begin position="83"/>
        <end position="104"/>
    </location>
</feature>